<reference evidence="3" key="1">
    <citation type="submission" date="2019-03" db="EMBL/GenBank/DDBJ databases">
        <title>Discovery of unique skeleton ansamycins by genome mining and heterologous expression of a silent ansamycin biosynthetic gene cluster.</title>
        <authorList>
            <person name="Liu S."/>
        </authorList>
    </citation>
    <scope>NUCLEOTIDE SEQUENCE</scope>
    <source>
        <strain evidence="3">A01</strain>
    </source>
</reference>
<accession>A0A5P2GK02</accession>
<protein>
    <submittedName>
        <fullName evidence="3">Amide synthase</fullName>
    </submittedName>
</protein>
<dbReference type="AlphaFoldDB" id="A0A5P2GK02"/>
<dbReference type="InterPro" id="IPR053710">
    <property type="entry name" value="Arylamine_NAT_domain_sf"/>
</dbReference>
<dbReference type="Pfam" id="PF00797">
    <property type="entry name" value="Acetyltransf_2"/>
    <property type="match status" value="1"/>
</dbReference>
<dbReference type="SUPFAM" id="SSF54001">
    <property type="entry name" value="Cysteine proteinases"/>
    <property type="match status" value="1"/>
</dbReference>
<evidence type="ECO:0000313" key="3">
    <source>
        <dbReference type="EMBL" id="QES95480.1"/>
    </source>
</evidence>
<sequence length="245" mass="28114">MFDKNTYLERIGHSGPAEPTLATLRELHRKHQTKFHYDNAYVGITDFLRFDLDDMFVTTVLKGRGGICTDLNFLFARLLGELGFDVKLVAAGILFPGGKWGPDVEHAVMVVRLDGEDWLTDVGYGGVSIVEPLRMSGETATQDGIDFRLLRDGDRHVLQYRTRDKDWRIAYRVTTKERDHDEWNVLTELNTIHKDVLVRRRRCVTDHGQVMLTANLLVSIEDGVERSRLVRDPAELEQVVSRYWG</sequence>
<dbReference type="EMBL" id="MK599163">
    <property type="protein sequence ID" value="QES95480.1"/>
    <property type="molecule type" value="Genomic_DNA"/>
</dbReference>
<evidence type="ECO:0000256" key="1">
    <source>
        <dbReference type="ARBA" id="ARBA00006547"/>
    </source>
</evidence>
<dbReference type="PANTHER" id="PTHR11786">
    <property type="entry name" value="N-HYDROXYARYLAMINE O-ACETYLTRANSFERASE"/>
    <property type="match status" value="1"/>
</dbReference>
<dbReference type="PRINTS" id="PR01543">
    <property type="entry name" value="ANATRNSFRASE"/>
</dbReference>
<dbReference type="Gene3D" id="3.30.2140.20">
    <property type="match status" value="1"/>
</dbReference>
<dbReference type="InterPro" id="IPR038765">
    <property type="entry name" value="Papain-like_cys_pep_sf"/>
</dbReference>
<evidence type="ECO:0000256" key="2">
    <source>
        <dbReference type="RuleBase" id="RU003452"/>
    </source>
</evidence>
<comment type="similarity">
    <text evidence="1 2">Belongs to the arylamine N-acetyltransferase family.</text>
</comment>
<dbReference type="InterPro" id="IPR001447">
    <property type="entry name" value="Arylamine_N-AcTrfase"/>
</dbReference>
<organism evidence="3">
    <name type="scientific">Streptomyces seoulensis</name>
    <dbReference type="NCBI Taxonomy" id="73044"/>
    <lineage>
        <taxon>Bacteria</taxon>
        <taxon>Bacillati</taxon>
        <taxon>Actinomycetota</taxon>
        <taxon>Actinomycetes</taxon>
        <taxon>Kitasatosporales</taxon>
        <taxon>Streptomycetaceae</taxon>
        <taxon>Streptomyces</taxon>
    </lineage>
</organism>
<proteinExistence type="inferred from homology"/>
<dbReference type="GO" id="GO:0016407">
    <property type="term" value="F:acetyltransferase activity"/>
    <property type="evidence" value="ECO:0007669"/>
    <property type="project" value="InterPro"/>
</dbReference>
<dbReference type="SMR" id="A0A5P2GK02"/>
<name>A0A5P2GK02_STRSO</name>
<dbReference type="PANTHER" id="PTHR11786:SF0">
    <property type="entry name" value="ARYLAMINE N-ACETYLTRANSFERASE 4-RELATED"/>
    <property type="match status" value="1"/>
</dbReference>